<comment type="caution">
    <text evidence="4">The sequence shown here is derived from an EMBL/GenBank/DDBJ whole genome shotgun (WGS) entry which is preliminary data.</text>
</comment>
<keyword evidence="1" id="KW-0645">Protease</keyword>
<dbReference type="GO" id="GO:0006508">
    <property type="term" value="P:proteolysis"/>
    <property type="evidence" value="ECO:0007669"/>
    <property type="project" value="UniProtKB-KW"/>
</dbReference>
<evidence type="ECO:0000256" key="2">
    <source>
        <dbReference type="ARBA" id="ARBA00022801"/>
    </source>
</evidence>
<dbReference type="EMBL" id="LAZR01007131">
    <property type="protein sequence ID" value="KKM87236.1"/>
    <property type="molecule type" value="Genomic_DNA"/>
</dbReference>
<sequence length="419" mass="48614">MKNISKKRVELMAPLKNYKSLNAVLRKAEAVYFGVESFNMRMYSDNFKLEELNNIVKTCHNNNIHAYLTTNVVIYENELPFLDTILDKAVEAEIDAVIIHDIGAIHLVKEKDLNFHISTQANISNSRTAIFYELLGAQRLILARELSLVQIREIKNKLNKIEIETFIHGAQCTSISGRCYFSAEVCESQDYSANRGKCVQPCRRRWRVYDDLNNEMLYDGVFFINSKDLCMIEHIPKLIEADLDAFKIEGRMRDPIYIEETTSCYREAIDAYYDNTFTQEKVKEWLKRLTKVYTRGFSTGFYFGLPKGREIQREFDGNISNYKKIEIGKVLNYFPEKKAAKILLTSGKLKLKDEIFIIGTHTDTYLRQEVNSIQIKQKKNLTETPFVKSKKERIAVGIIVDNPVKKNDKIFKLSKNSKL</sequence>
<dbReference type="PANTHER" id="PTHR30217">
    <property type="entry name" value="PEPTIDASE U32 FAMILY"/>
    <property type="match status" value="1"/>
</dbReference>
<name>A0A0F9LJ34_9ZZZZ</name>
<proteinExistence type="inferred from homology"/>
<evidence type="ECO:0000256" key="3">
    <source>
        <dbReference type="ARBA" id="ARBA00038374"/>
    </source>
</evidence>
<gene>
    <name evidence="4" type="ORF">LCGC14_1270960</name>
</gene>
<organism evidence="4">
    <name type="scientific">marine sediment metagenome</name>
    <dbReference type="NCBI Taxonomy" id="412755"/>
    <lineage>
        <taxon>unclassified sequences</taxon>
        <taxon>metagenomes</taxon>
        <taxon>ecological metagenomes</taxon>
    </lineage>
</organism>
<dbReference type="InterPro" id="IPR001539">
    <property type="entry name" value="Peptidase_U32"/>
</dbReference>
<dbReference type="PANTHER" id="PTHR30217:SF6">
    <property type="entry name" value="TRNA HYDROXYLATION PROTEIN P"/>
    <property type="match status" value="1"/>
</dbReference>
<evidence type="ECO:0008006" key="5">
    <source>
        <dbReference type="Google" id="ProtNLM"/>
    </source>
</evidence>
<dbReference type="Pfam" id="PF01136">
    <property type="entry name" value="Peptidase_U32"/>
    <property type="match status" value="1"/>
</dbReference>
<keyword evidence="2" id="KW-0378">Hydrolase</keyword>
<accession>A0A0F9LJ34</accession>
<comment type="similarity">
    <text evidence="3">Belongs to the peptidase U32 family.</text>
</comment>
<dbReference type="GO" id="GO:0008233">
    <property type="term" value="F:peptidase activity"/>
    <property type="evidence" value="ECO:0007669"/>
    <property type="project" value="UniProtKB-KW"/>
</dbReference>
<dbReference type="InterPro" id="IPR051454">
    <property type="entry name" value="RNA/ubiquinone_mod_enzymes"/>
</dbReference>
<evidence type="ECO:0000313" key="4">
    <source>
        <dbReference type="EMBL" id="KKM87236.1"/>
    </source>
</evidence>
<protein>
    <recommendedName>
        <fullName evidence="5">Peptidase family U32 C-terminal domain-containing protein</fullName>
    </recommendedName>
</protein>
<evidence type="ECO:0000256" key="1">
    <source>
        <dbReference type="ARBA" id="ARBA00022670"/>
    </source>
</evidence>
<dbReference type="AlphaFoldDB" id="A0A0F9LJ34"/>
<reference evidence="4" key="1">
    <citation type="journal article" date="2015" name="Nature">
        <title>Complex archaea that bridge the gap between prokaryotes and eukaryotes.</title>
        <authorList>
            <person name="Spang A."/>
            <person name="Saw J.H."/>
            <person name="Jorgensen S.L."/>
            <person name="Zaremba-Niedzwiedzka K."/>
            <person name="Martijn J."/>
            <person name="Lind A.E."/>
            <person name="van Eijk R."/>
            <person name="Schleper C."/>
            <person name="Guy L."/>
            <person name="Ettema T.J."/>
        </authorList>
    </citation>
    <scope>NUCLEOTIDE SEQUENCE</scope>
</reference>